<dbReference type="EMBL" id="CP043505">
    <property type="protein sequence ID" value="QEO14177.1"/>
    <property type="molecule type" value="Genomic_DNA"/>
</dbReference>
<keyword evidence="3 5" id="KW-0808">Transferase</keyword>
<dbReference type="Proteomes" id="UP000324678">
    <property type="component" value="Chromosome"/>
</dbReference>
<dbReference type="GO" id="GO:0016757">
    <property type="term" value="F:glycosyltransferase activity"/>
    <property type="evidence" value="ECO:0007669"/>
    <property type="project" value="UniProtKB-KW"/>
</dbReference>
<keyword evidence="6" id="KW-1185">Reference proteome</keyword>
<reference evidence="5 6" key="1">
    <citation type="submission" date="2019-09" db="EMBL/GenBank/DDBJ databases">
        <title>Genome sequencing of strain KACC 19306.</title>
        <authorList>
            <person name="Heo J."/>
            <person name="Kim S.-J."/>
            <person name="Kim J.-S."/>
            <person name="Hong S.-B."/>
            <person name="Kwon S.-W."/>
        </authorList>
    </citation>
    <scope>NUCLEOTIDE SEQUENCE [LARGE SCALE GENOMIC DNA]</scope>
    <source>
        <strain evidence="5 6">KACC 19306</strain>
    </source>
</reference>
<dbReference type="Pfam" id="PF13439">
    <property type="entry name" value="Glyco_transf_4"/>
    <property type="match status" value="1"/>
</dbReference>
<evidence type="ECO:0000313" key="6">
    <source>
        <dbReference type="Proteomes" id="UP000324678"/>
    </source>
</evidence>
<dbReference type="KEGG" id="ail:FLP10_06900"/>
<accession>A0A5C1YGL9</accession>
<organism evidence="5 6">
    <name type="scientific">Agromyces intestinalis</name>
    <dbReference type="NCBI Taxonomy" id="2592652"/>
    <lineage>
        <taxon>Bacteria</taxon>
        <taxon>Bacillati</taxon>
        <taxon>Actinomycetota</taxon>
        <taxon>Actinomycetes</taxon>
        <taxon>Micrococcales</taxon>
        <taxon>Microbacteriaceae</taxon>
        <taxon>Agromyces</taxon>
    </lineage>
</organism>
<dbReference type="PANTHER" id="PTHR12526">
    <property type="entry name" value="GLYCOSYLTRANSFERASE"/>
    <property type="match status" value="1"/>
</dbReference>
<dbReference type="AlphaFoldDB" id="A0A5C1YGL9"/>
<proteinExistence type="inferred from homology"/>
<evidence type="ECO:0000259" key="4">
    <source>
        <dbReference type="Pfam" id="PF13439"/>
    </source>
</evidence>
<sequence>MDLSRIGAAMTERMRRIAFVVTSLHGGGAEQVGVQWMRSLAAVAEVSAVLVSDRPADRLPDGVALHDLGRTGHAATVAGLRRVIRDTRPDALVALQTYPSLVALAAVAGLERDARPVIAVSEHNLITLGLPGSSAGHRAKIALARRSYRHADLVIACSHPVGAELVAGFGVPGDRLAVVPNPALAKTTGVRVARRPGVADGVDVVLAGRLVPQKRPLLAVAAVRRLRERGVEARLISFGGGPMLEEVRAAARDVDVPFVAHGWVENWFAAFEPNSVVLLPSLREGFGNVLVEAAAVGVPSVAVSGALGVADAIVPGVTGELAAGDDPDALADAILAAAELEVPGLDAWLDRFTPAASSAALLAALRRAAVRRKSAWVPAGRPAAESPVDFSA</sequence>
<dbReference type="OrthoDB" id="9772485at2"/>
<evidence type="ECO:0000256" key="2">
    <source>
        <dbReference type="ARBA" id="ARBA00022676"/>
    </source>
</evidence>
<keyword evidence="2" id="KW-0328">Glycosyltransferase</keyword>
<dbReference type="Pfam" id="PF13692">
    <property type="entry name" value="Glyco_trans_1_4"/>
    <property type="match status" value="1"/>
</dbReference>
<comment type="similarity">
    <text evidence="1">Belongs to the glycosyltransferase group 1 family. Glycosyltransferase 4 subfamily.</text>
</comment>
<gene>
    <name evidence="5" type="ORF">FLP10_06900</name>
</gene>
<evidence type="ECO:0000256" key="3">
    <source>
        <dbReference type="ARBA" id="ARBA00022679"/>
    </source>
</evidence>
<feature type="domain" description="Glycosyltransferase subfamily 4-like N-terminal" evidence="4">
    <location>
        <begin position="27"/>
        <end position="182"/>
    </location>
</feature>
<dbReference type="SUPFAM" id="SSF53756">
    <property type="entry name" value="UDP-Glycosyltransferase/glycogen phosphorylase"/>
    <property type="match status" value="1"/>
</dbReference>
<evidence type="ECO:0000313" key="5">
    <source>
        <dbReference type="EMBL" id="QEO14177.1"/>
    </source>
</evidence>
<name>A0A5C1YGL9_9MICO</name>
<evidence type="ECO:0000256" key="1">
    <source>
        <dbReference type="ARBA" id="ARBA00009481"/>
    </source>
</evidence>
<protein>
    <submittedName>
        <fullName evidence="5">Glycosyltransferase</fullName>
    </submittedName>
</protein>
<dbReference type="PANTHER" id="PTHR12526:SF640">
    <property type="entry name" value="COLANIC ACID BIOSYNTHESIS GLYCOSYLTRANSFERASE WCAL-RELATED"/>
    <property type="match status" value="1"/>
</dbReference>
<dbReference type="Gene3D" id="3.40.50.2000">
    <property type="entry name" value="Glycogen Phosphorylase B"/>
    <property type="match status" value="2"/>
</dbReference>
<dbReference type="InterPro" id="IPR028098">
    <property type="entry name" value="Glyco_trans_4-like_N"/>
</dbReference>